<dbReference type="Proteomes" id="UP000054560">
    <property type="component" value="Unassembled WGS sequence"/>
</dbReference>
<dbReference type="Gene3D" id="3.30.428.10">
    <property type="entry name" value="HIT-like"/>
    <property type="match status" value="1"/>
</dbReference>
<evidence type="ECO:0000313" key="5">
    <source>
        <dbReference type="EMBL" id="KNC86307.1"/>
    </source>
</evidence>
<organism evidence="5 6">
    <name type="scientific">Sphaeroforma arctica JP610</name>
    <dbReference type="NCBI Taxonomy" id="667725"/>
    <lineage>
        <taxon>Eukaryota</taxon>
        <taxon>Ichthyosporea</taxon>
        <taxon>Ichthyophonida</taxon>
        <taxon>Sphaeroforma</taxon>
    </lineage>
</organism>
<dbReference type="GO" id="GO:0003824">
    <property type="term" value="F:catalytic activity"/>
    <property type="evidence" value="ECO:0007669"/>
    <property type="project" value="InterPro"/>
</dbReference>
<dbReference type="GeneID" id="25902035"/>
<evidence type="ECO:0000313" key="6">
    <source>
        <dbReference type="Proteomes" id="UP000054560"/>
    </source>
</evidence>
<proteinExistence type="predicted"/>
<dbReference type="STRING" id="667725.A0A0L0GBB2"/>
<dbReference type="SUPFAM" id="SSF54197">
    <property type="entry name" value="HIT-like"/>
    <property type="match status" value="1"/>
</dbReference>
<dbReference type="PROSITE" id="PS00892">
    <property type="entry name" value="HIT_1"/>
    <property type="match status" value="1"/>
</dbReference>
<dbReference type="InterPro" id="IPR019808">
    <property type="entry name" value="Histidine_triad_CS"/>
</dbReference>
<accession>A0A0L0GBB2</accession>
<dbReference type="InterPro" id="IPR011146">
    <property type="entry name" value="HIT-like"/>
</dbReference>
<sequence>MEHIAMLSHKVIASIASRPAQIYLRQCQFVHSYIQARNMSNEVDKAQTAKPQGDTIFGKILRNEIPSVAVWSDDTCYAFRDKFPTAPQHIVLIPRKPITQLSNAKDEDEPLLGHLLNVARKIAKQEKLTDGFRIVINDGKHGAQSVYHLHIHIIGGRQLDWPPG</sequence>
<gene>
    <name evidence="5" type="ORF">SARC_01531</name>
</gene>
<feature type="short sequence motif" description="Histidine triad motif" evidence="2 3">
    <location>
        <begin position="148"/>
        <end position="152"/>
    </location>
</feature>
<evidence type="ECO:0000259" key="4">
    <source>
        <dbReference type="PROSITE" id="PS51084"/>
    </source>
</evidence>
<dbReference type="PANTHER" id="PTHR23089">
    <property type="entry name" value="HISTIDINE TRIAD HIT PROTEIN"/>
    <property type="match status" value="1"/>
</dbReference>
<dbReference type="InterPro" id="IPR001310">
    <property type="entry name" value="Histidine_triad_HIT"/>
</dbReference>
<feature type="domain" description="HIT" evidence="4">
    <location>
        <begin position="56"/>
        <end position="164"/>
    </location>
</feature>
<evidence type="ECO:0000256" key="2">
    <source>
        <dbReference type="PIRSR" id="PIRSR601310-3"/>
    </source>
</evidence>
<dbReference type="OrthoDB" id="672793at2759"/>
<dbReference type="EMBL" id="KQ241658">
    <property type="protein sequence ID" value="KNC86307.1"/>
    <property type="molecule type" value="Genomic_DNA"/>
</dbReference>
<dbReference type="FunFam" id="3.30.428.10:FF:000005">
    <property type="entry name" value="Histidine triad nucleotide-binding protein 1"/>
    <property type="match status" value="1"/>
</dbReference>
<name>A0A0L0GBB2_9EUKA</name>
<feature type="active site" description="Tele-AMP-histidine intermediate" evidence="1">
    <location>
        <position position="150"/>
    </location>
</feature>
<keyword evidence="6" id="KW-1185">Reference proteome</keyword>
<dbReference type="PROSITE" id="PS51084">
    <property type="entry name" value="HIT_2"/>
    <property type="match status" value="1"/>
</dbReference>
<dbReference type="Pfam" id="PF01230">
    <property type="entry name" value="HIT"/>
    <property type="match status" value="1"/>
</dbReference>
<reference evidence="5 6" key="1">
    <citation type="submission" date="2011-02" db="EMBL/GenBank/DDBJ databases">
        <title>The Genome Sequence of Sphaeroforma arctica JP610.</title>
        <authorList>
            <consortium name="The Broad Institute Genome Sequencing Platform"/>
            <person name="Russ C."/>
            <person name="Cuomo C."/>
            <person name="Young S.K."/>
            <person name="Zeng Q."/>
            <person name="Gargeya S."/>
            <person name="Alvarado L."/>
            <person name="Berlin A."/>
            <person name="Chapman S.B."/>
            <person name="Chen Z."/>
            <person name="Freedman E."/>
            <person name="Gellesch M."/>
            <person name="Goldberg J."/>
            <person name="Griggs A."/>
            <person name="Gujja S."/>
            <person name="Heilman E."/>
            <person name="Heiman D."/>
            <person name="Howarth C."/>
            <person name="Mehta T."/>
            <person name="Neiman D."/>
            <person name="Pearson M."/>
            <person name="Roberts A."/>
            <person name="Saif S."/>
            <person name="Shea T."/>
            <person name="Shenoy N."/>
            <person name="Sisk P."/>
            <person name="Stolte C."/>
            <person name="Sykes S."/>
            <person name="White J."/>
            <person name="Yandava C."/>
            <person name="Burger G."/>
            <person name="Gray M.W."/>
            <person name="Holland P.W.H."/>
            <person name="King N."/>
            <person name="Lang F.B.F."/>
            <person name="Roger A.J."/>
            <person name="Ruiz-Trillo I."/>
            <person name="Haas B."/>
            <person name="Nusbaum C."/>
            <person name="Birren B."/>
        </authorList>
    </citation>
    <scope>NUCLEOTIDE SEQUENCE [LARGE SCALE GENOMIC DNA]</scope>
    <source>
        <strain evidence="5 6">JP610</strain>
    </source>
</reference>
<dbReference type="CDD" id="cd01276">
    <property type="entry name" value="PKCI_related"/>
    <property type="match status" value="1"/>
</dbReference>
<dbReference type="eggNOG" id="KOG3275">
    <property type="taxonomic scope" value="Eukaryota"/>
</dbReference>
<dbReference type="AlphaFoldDB" id="A0A0L0GBB2"/>
<evidence type="ECO:0000256" key="3">
    <source>
        <dbReference type="PROSITE-ProRule" id="PRU00464"/>
    </source>
</evidence>
<dbReference type="InterPro" id="IPR036265">
    <property type="entry name" value="HIT-like_sf"/>
</dbReference>
<evidence type="ECO:0000256" key="1">
    <source>
        <dbReference type="PIRSR" id="PIRSR601310-1"/>
    </source>
</evidence>
<dbReference type="RefSeq" id="XP_014160209.1">
    <property type="nucleotide sequence ID" value="XM_014304734.1"/>
</dbReference>
<protein>
    <recommendedName>
        <fullName evidence="4">HIT domain-containing protein</fullName>
    </recommendedName>
</protein>
<dbReference type="PRINTS" id="PR00332">
    <property type="entry name" value="HISTRIAD"/>
</dbReference>